<dbReference type="GO" id="GO:0016301">
    <property type="term" value="F:kinase activity"/>
    <property type="evidence" value="ECO:0007669"/>
    <property type="project" value="UniProtKB-KW"/>
</dbReference>
<name>A0ABT7XKQ8_9NEIS</name>
<dbReference type="Pfam" id="PF08543">
    <property type="entry name" value="Phos_pyr_kin"/>
    <property type="match status" value="1"/>
</dbReference>
<proteinExistence type="predicted"/>
<gene>
    <name evidence="4" type="ORF">QU481_05575</name>
</gene>
<dbReference type="Proteomes" id="UP001168540">
    <property type="component" value="Unassembled WGS sequence"/>
</dbReference>
<keyword evidence="4" id="KW-0808">Transferase</keyword>
<dbReference type="CDD" id="cd01169">
    <property type="entry name" value="HMPP_kinase"/>
    <property type="match status" value="1"/>
</dbReference>
<feature type="domain" description="Pyridoxamine kinase/Phosphomethylpyrimidine kinase" evidence="3">
    <location>
        <begin position="18"/>
        <end position="260"/>
    </location>
</feature>
<evidence type="ECO:0000313" key="5">
    <source>
        <dbReference type="Proteomes" id="UP001168540"/>
    </source>
</evidence>
<organism evidence="4 5">
    <name type="scientific">Crenobacter oryzisoli</name>
    <dbReference type="NCBI Taxonomy" id="3056844"/>
    <lineage>
        <taxon>Bacteria</taxon>
        <taxon>Pseudomonadati</taxon>
        <taxon>Pseudomonadota</taxon>
        <taxon>Betaproteobacteria</taxon>
        <taxon>Neisseriales</taxon>
        <taxon>Neisseriaceae</taxon>
        <taxon>Crenobacter</taxon>
    </lineage>
</organism>
<dbReference type="PANTHER" id="PTHR20858">
    <property type="entry name" value="PHOSPHOMETHYLPYRIMIDINE KINASE"/>
    <property type="match status" value="1"/>
</dbReference>
<dbReference type="InterPro" id="IPR029056">
    <property type="entry name" value="Ribokinase-like"/>
</dbReference>
<comment type="pathway">
    <text evidence="1">Cofactor biosynthesis; thiamine diphosphate biosynthesis.</text>
</comment>
<dbReference type="SUPFAM" id="SSF53613">
    <property type="entry name" value="Ribokinase-like"/>
    <property type="match status" value="1"/>
</dbReference>
<dbReference type="EC" id="2.7.1.49" evidence="2"/>
<accession>A0ABT7XKQ8</accession>
<keyword evidence="5" id="KW-1185">Reference proteome</keyword>
<evidence type="ECO:0000313" key="4">
    <source>
        <dbReference type="EMBL" id="MDN0074362.1"/>
    </source>
</evidence>
<dbReference type="InterPro" id="IPR004399">
    <property type="entry name" value="HMP/HMP-P_kinase_dom"/>
</dbReference>
<sequence>MSTSILLPPVVMSLNGSDPSGGAGIQADILTLASLGCHPLSVITAITAQDSSGVADMLVMDAEWVLDQARLLLEDMRVAAFKVGLIGSIENVAAITELVSDYPDVPLILDPELANTGGHDFADEELLEALRDLLLPQVTVLTPSSLEVRRLASNDPDEEDSLELADAARRLTALGCEYVLVTGAHENTRQVTNTLYHGNSVVRADHWERLPTGYHGAGGTLAAAIAGMLASGAQVPEAVREAQEYTWQTLKHAFRPGMGQHIPDRLFWARGGVDEDEQPA</sequence>
<dbReference type="EMBL" id="JAUEDK010000007">
    <property type="protein sequence ID" value="MDN0074362.1"/>
    <property type="molecule type" value="Genomic_DNA"/>
</dbReference>
<dbReference type="RefSeq" id="WP_289828927.1">
    <property type="nucleotide sequence ID" value="NZ_JAUEDK010000007.1"/>
</dbReference>
<evidence type="ECO:0000259" key="3">
    <source>
        <dbReference type="Pfam" id="PF08543"/>
    </source>
</evidence>
<dbReference type="PANTHER" id="PTHR20858:SF17">
    <property type="entry name" value="HYDROXYMETHYLPYRIMIDINE_PHOSPHOMETHYLPYRIMIDINE KINASE THI20-RELATED"/>
    <property type="match status" value="1"/>
</dbReference>
<evidence type="ECO:0000256" key="1">
    <source>
        <dbReference type="ARBA" id="ARBA00004948"/>
    </source>
</evidence>
<dbReference type="InterPro" id="IPR013749">
    <property type="entry name" value="PM/HMP-P_kinase-1"/>
</dbReference>
<dbReference type="Gene3D" id="3.40.1190.20">
    <property type="match status" value="1"/>
</dbReference>
<evidence type="ECO:0000256" key="2">
    <source>
        <dbReference type="ARBA" id="ARBA00012135"/>
    </source>
</evidence>
<reference evidence="4" key="1">
    <citation type="submission" date="2023-06" db="EMBL/GenBank/DDBJ databases">
        <authorList>
            <person name="Zhang S."/>
        </authorList>
    </citation>
    <scope>NUCLEOTIDE SEQUENCE</scope>
    <source>
        <strain evidence="4">SG2303</strain>
    </source>
</reference>
<comment type="caution">
    <text evidence="4">The sequence shown here is derived from an EMBL/GenBank/DDBJ whole genome shotgun (WGS) entry which is preliminary data.</text>
</comment>
<protein>
    <recommendedName>
        <fullName evidence="2">hydroxymethylpyrimidine kinase</fullName>
        <ecNumber evidence="2">2.7.1.49</ecNumber>
    </recommendedName>
</protein>
<keyword evidence="4" id="KW-0418">Kinase</keyword>